<dbReference type="AlphaFoldDB" id="A0A4R3ME21"/>
<dbReference type="PRINTS" id="PR00035">
    <property type="entry name" value="HTHGNTR"/>
</dbReference>
<evidence type="ECO:0000313" key="7">
    <source>
        <dbReference type="Proteomes" id="UP000295678"/>
    </source>
</evidence>
<dbReference type="GO" id="GO:0003677">
    <property type="term" value="F:DNA binding"/>
    <property type="evidence" value="ECO:0007669"/>
    <property type="project" value="UniProtKB-KW"/>
</dbReference>
<dbReference type="SUPFAM" id="SSF48008">
    <property type="entry name" value="GntR ligand-binding domain-like"/>
    <property type="match status" value="1"/>
</dbReference>
<evidence type="ECO:0000313" key="6">
    <source>
        <dbReference type="EMBL" id="TCT10549.1"/>
    </source>
</evidence>
<evidence type="ECO:0000259" key="5">
    <source>
        <dbReference type="PROSITE" id="PS50949"/>
    </source>
</evidence>
<evidence type="ECO:0000256" key="1">
    <source>
        <dbReference type="ARBA" id="ARBA00023015"/>
    </source>
</evidence>
<keyword evidence="3" id="KW-0804">Transcription</keyword>
<gene>
    <name evidence="6" type="ORF">EDC22_10547</name>
</gene>
<keyword evidence="2 6" id="KW-0238">DNA-binding</keyword>
<dbReference type="GO" id="GO:0003700">
    <property type="term" value="F:DNA-binding transcription factor activity"/>
    <property type="evidence" value="ECO:0007669"/>
    <property type="project" value="InterPro"/>
</dbReference>
<dbReference type="CDD" id="cd07377">
    <property type="entry name" value="WHTH_GntR"/>
    <property type="match status" value="1"/>
</dbReference>
<sequence length="253" mass="27942">MTSTTGSDLADSVRSTRPDAGGPLGWRSLHETVTQRLRDLIVEGHLKEGSRIVERELCEKLGVSRTPLREAFKVLAGEGLVELHPNRGAVVSTLGPVEARDMLRVIARLEALAGELACAEASDEEIAMIRRMHDRMVELYHQADRSPYFRLNQDIHLAIVTAARNPVLSAVHGRLHARMKRIRFRGNDVPANWAAAVADHNEIIAALERRDGPATAAALQRHLDRAWVRLAESLGIDPDTMRPLDGQAAKEDT</sequence>
<evidence type="ECO:0000256" key="2">
    <source>
        <dbReference type="ARBA" id="ARBA00023125"/>
    </source>
</evidence>
<organism evidence="6 7">
    <name type="scientific">Tepidamorphus gemmatus</name>
    <dbReference type="NCBI Taxonomy" id="747076"/>
    <lineage>
        <taxon>Bacteria</taxon>
        <taxon>Pseudomonadati</taxon>
        <taxon>Pseudomonadota</taxon>
        <taxon>Alphaproteobacteria</taxon>
        <taxon>Hyphomicrobiales</taxon>
        <taxon>Tepidamorphaceae</taxon>
        <taxon>Tepidamorphus</taxon>
    </lineage>
</organism>
<dbReference type="InterPro" id="IPR036390">
    <property type="entry name" value="WH_DNA-bd_sf"/>
</dbReference>
<reference evidence="6 7" key="1">
    <citation type="submission" date="2019-03" db="EMBL/GenBank/DDBJ databases">
        <title>Genomic Encyclopedia of Type Strains, Phase IV (KMG-IV): sequencing the most valuable type-strain genomes for metagenomic binning, comparative biology and taxonomic classification.</title>
        <authorList>
            <person name="Goeker M."/>
        </authorList>
    </citation>
    <scope>NUCLEOTIDE SEQUENCE [LARGE SCALE GENOMIC DNA]</scope>
    <source>
        <strain evidence="6 7">DSM 19345</strain>
    </source>
</reference>
<dbReference type="Pfam" id="PF07729">
    <property type="entry name" value="FCD"/>
    <property type="match status" value="1"/>
</dbReference>
<dbReference type="InterPro" id="IPR008920">
    <property type="entry name" value="TF_FadR/GntR_C"/>
</dbReference>
<name>A0A4R3ME21_9HYPH</name>
<dbReference type="InterPro" id="IPR000524">
    <property type="entry name" value="Tscrpt_reg_HTH_GntR"/>
</dbReference>
<feature type="region of interest" description="Disordered" evidence="4">
    <location>
        <begin position="1"/>
        <end position="26"/>
    </location>
</feature>
<dbReference type="RefSeq" id="WP_132806411.1">
    <property type="nucleotide sequence ID" value="NZ_SMAK01000005.1"/>
</dbReference>
<dbReference type="Pfam" id="PF00392">
    <property type="entry name" value="GntR"/>
    <property type="match status" value="1"/>
</dbReference>
<keyword evidence="1" id="KW-0805">Transcription regulation</keyword>
<proteinExistence type="predicted"/>
<dbReference type="SMART" id="SM00345">
    <property type="entry name" value="HTH_GNTR"/>
    <property type="match status" value="1"/>
</dbReference>
<dbReference type="EMBL" id="SMAK01000005">
    <property type="protein sequence ID" value="TCT10549.1"/>
    <property type="molecule type" value="Genomic_DNA"/>
</dbReference>
<dbReference type="Gene3D" id="1.20.120.530">
    <property type="entry name" value="GntR ligand-binding domain-like"/>
    <property type="match status" value="1"/>
</dbReference>
<accession>A0A4R3ME21</accession>
<dbReference type="SUPFAM" id="SSF46785">
    <property type="entry name" value="Winged helix' DNA-binding domain"/>
    <property type="match status" value="1"/>
</dbReference>
<comment type="caution">
    <text evidence="6">The sequence shown here is derived from an EMBL/GenBank/DDBJ whole genome shotgun (WGS) entry which is preliminary data.</text>
</comment>
<keyword evidence="7" id="KW-1185">Reference proteome</keyword>
<dbReference type="PANTHER" id="PTHR43537:SF50">
    <property type="entry name" value="TRANSCRIPTIONAL REGULATORY PROTEIN"/>
    <property type="match status" value="1"/>
</dbReference>
<protein>
    <submittedName>
        <fullName evidence="6">DNA-binding GntR family transcriptional regulator</fullName>
    </submittedName>
</protein>
<dbReference type="InterPro" id="IPR011711">
    <property type="entry name" value="GntR_C"/>
</dbReference>
<dbReference type="InterPro" id="IPR036388">
    <property type="entry name" value="WH-like_DNA-bd_sf"/>
</dbReference>
<dbReference type="OrthoDB" id="8114900at2"/>
<dbReference type="SMART" id="SM00895">
    <property type="entry name" value="FCD"/>
    <property type="match status" value="1"/>
</dbReference>
<dbReference type="PANTHER" id="PTHR43537">
    <property type="entry name" value="TRANSCRIPTIONAL REGULATOR, GNTR FAMILY"/>
    <property type="match status" value="1"/>
</dbReference>
<feature type="domain" description="HTH gntR-type" evidence="5">
    <location>
        <begin position="27"/>
        <end position="94"/>
    </location>
</feature>
<dbReference type="Proteomes" id="UP000295678">
    <property type="component" value="Unassembled WGS sequence"/>
</dbReference>
<evidence type="ECO:0000256" key="3">
    <source>
        <dbReference type="ARBA" id="ARBA00023163"/>
    </source>
</evidence>
<dbReference type="Gene3D" id="1.10.10.10">
    <property type="entry name" value="Winged helix-like DNA-binding domain superfamily/Winged helix DNA-binding domain"/>
    <property type="match status" value="1"/>
</dbReference>
<evidence type="ECO:0000256" key="4">
    <source>
        <dbReference type="SAM" id="MobiDB-lite"/>
    </source>
</evidence>
<dbReference type="PROSITE" id="PS50949">
    <property type="entry name" value="HTH_GNTR"/>
    <property type="match status" value="1"/>
</dbReference>